<keyword evidence="3" id="KW-1185">Reference proteome</keyword>
<dbReference type="PANTHER" id="PTHR10788">
    <property type="entry name" value="TREHALOSE-6-PHOSPHATE SYNTHASE"/>
    <property type="match status" value="1"/>
</dbReference>
<dbReference type="Pfam" id="PF00982">
    <property type="entry name" value="Glyco_transf_20"/>
    <property type="match status" value="1"/>
</dbReference>
<dbReference type="Proteomes" id="UP000264310">
    <property type="component" value="Unassembled WGS sequence"/>
</dbReference>
<dbReference type="GO" id="GO:0005992">
    <property type="term" value="P:trehalose biosynthetic process"/>
    <property type="evidence" value="ECO:0007669"/>
    <property type="project" value="InterPro"/>
</dbReference>
<dbReference type="CDD" id="cd03788">
    <property type="entry name" value="GT20_TPS"/>
    <property type="match status" value="1"/>
</dbReference>
<comment type="caution">
    <text evidence="2">The sequence shown here is derived from an EMBL/GenBank/DDBJ whole genome shotgun (WGS) entry which is preliminary data.</text>
</comment>
<dbReference type="OrthoDB" id="9815690at2"/>
<comment type="similarity">
    <text evidence="1">Belongs to the glycosyltransferase 20 family.</text>
</comment>
<dbReference type="PANTHER" id="PTHR10788:SF106">
    <property type="entry name" value="BCDNA.GH08860"/>
    <property type="match status" value="1"/>
</dbReference>
<protein>
    <submittedName>
        <fullName evidence="2">Trehalose-6-phosphate synthase</fullName>
    </submittedName>
</protein>
<name>A0A371WZA0_9HYPH</name>
<organism evidence="2 3">
    <name type="scientific">Fulvimarina endophytica</name>
    <dbReference type="NCBI Taxonomy" id="2293836"/>
    <lineage>
        <taxon>Bacteria</taxon>
        <taxon>Pseudomonadati</taxon>
        <taxon>Pseudomonadota</taxon>
        <taxon>Alphaproteobacteria</taxon>
        <taxon>Hyphomicrobiales</taxon>
        <taxon>Aurantimonadaceae</taxon>
        <taxon>Fulvimarina</taxon>
    </lineage>
</organism>
<evidence type="ECO:0000256" key="1">
    <source>
        <dbReference type="ARBA" id="ARBA00008799"/>
    </source>
</evidence>
<dbReference type="InterPro" id="IPR001830">
    <property type="entry name" value="Glyco_trans_20"/>
</dbReference>
<accession>A0A371WZA0</accession>
<evidence type="ECO:0000313" key="3">
    <source>
        <dbReference type="Proteomes" id="UP000264310"/>
    </source>
</evidence>
<dbReference type="RefSeq" id="WP_116684622.1">
    <property type="nucleotide sequence ID" value="NZ_QURL01000009.1"/>
</dbReference>
<dbReference type="AlphaFoldDB" id="A0A371WZA0"/>
<evidence type="ECO:0000313" key="2">
    <source>
        <dbReference type="EMBL" id="RFC62094.1"/>
    </source>
</evidence>
<dbReference type="Gene3D" id="3.40.50.2000">
    <property type="entry name" value="Glycogen Phosphorylase B"/>
    <property type="match status" value="2"/>
</dbReference>
<proteinExistence type="inferred from homology"/>
<dbReference type="EMBL" id="QURL01000009">
    <property type="protein sequence ID" value="RFC62094.1"/>
    <property type="molecule type" value="Genomic_DNA"/>
</dbReference>
<reference evidence="2 3" key="1">
    <citation type="submission" date="2018-08" db="EMBL/GenBank/DDBJ databases">
        <title>Fulvimarina sp. 85, whole genome shotgun sequence.</title>
        <authorList>
            <person name="Tuo L."/>
        </authorList>
    </citation>
    <scope>NUCLEOTIDE SEQUENCE [LARGE SCALE GENOMIC DNA]</scope>
    <source>
        <strain evidence="2 3">85</strain>
    </source>
</reference>
<dbReference type="SUPFAM" id="SSF53756">
    <property type="entry name" value="UDP-Glycosyltransferase/glycogen phosphorylase"/>
    <property type="match status" value="1"/>
</dbReference>
<sequence length="484" mass="54443">MAETQSRLVAVSNRVGPLSDEGQAGGLVVGLSDALKRHGGLWFGWSGETSAEGTQSREKTEVQENVEMTTIDLTEEELKGFYLDYANRSLWPLLHYRLDLAEFDRASDRIYRNVNHRFAVRLMPHLREGDLVWVHDYHFFYMGSELRQAGYKGRLGYFLHIPFCSPEVFSALPASHDIVRAMLAYDLVGFQTERDRRNFVNFCTGELGGEELDEERLRVGDRTVITRAFPIGIDAEAYARFAVSPEAGEHEEMLRDISRRRGAPEGEEGGRKLIVGVDRMDYSKGLLERFYGFERLLEDYPENRGNAIFLQVAPLSRSEVDAYADLRHQLEHTAGHLNGRFATLDWTPLQMMTRGFTRKALAGIYRAARVCLVTPLRDGMNLVAKEFVAAQDPDDPGVLVLSRFAGALAELKGGCITVNPYNTDDVAAALQKGLTMPLEERKRRWQVMREAVFTGTAQHWCQTFLDRLEASHDEAGGTGGKSPA</sequence>
<gene>
    <name evidence="2" type="ORF">DYI37_17785</name>
</gene>
<dbReference type="GO" id="GO:0003825">
    <property type="term" value="F:alpha,alpha-trehalose-phosphate synthase (UDP-forming) activity"/>
    <property type="evidence" value="ECO:0007669"/>
    <property type="project" value="TreeGrafter"/>
</dbReference>